<dbReference type="Proteomes" id="UP000467635">
    <property type="component" value="Unassembled WGS sequence"/>
</dbReference>
<evidence type="ECO:0000313" key="2">
    <source>
        <dbReference type="Proteomes" id="UP000467635"/>
    </source>
</evidence>
<dbReference type="InterPro" id="IPR036412">
    <property type="entry name" value="HAD-like_sf"/>
</dbReference>
<gene>
    <name evidence="1" type="ORF">GKC33_08845</name>
</gene>
<comment type="caution">
    <text evidence="1">The sequence shown here is derived from an EMBL/GenBank/DDBJ whole genome shotgun (WGS) entry which is preliminary data.</text>
</comment>
<proteinExistence type="predicted"/>
<dbReference type="PANTHER" id="PTHR10000:SF8">
    <property type="entry name" value="HAD SUPERFAMILY HYDROLASE-LIKE, TYPE 3"/>
    <property type="match status" value="1"/>
</dbReference>
<accession>A0A7X2MFX3</accession>
<dbReference type="SUPFAM" id="SSF56784">
    <property type="entry name" value="HAD-like"/>
    <property type="match status" value="1"/>
</dbReference>
<reference evidence="1 2" key="1">
    <citation type="submission" date="2019-11" db="EMBL/GenBank/DDBJ databases">
        <title>Draft Genome Sequence of Plant Growth-Promoting Rhizosphere-Associated Bacteria.</title>
        <authorList>
            <person name="Vasilyev I.Y."/>
            <person name="Radchenko V."/>
            <person name="Ilnitskaya E.V."/>
        </authorList>
    </citation>
    <scope>NUCLEOTIDE SEQUENCE [LARGE SCALE GENOMIC DNA]</scope>
    <source>
        <strain evidence="1 2">VRA_01-1sq_f</strain>
    </source>
</reference>
<dbReference type="EMBL" id="WKKX01000437">
    <property type="protein sequence ID" value="MSE08795.1"/>
    <property type="molecule type" value="Genomic_DNA"/>
</dbReference>
<protein>
    <submittedName>
        <fullName evidence="1">HAD-IIB family hydrolase</fullName>
    </submittedName>
</protein>
<organism evidence="1 2">
    <name type="scientific">Ligilactobacillus salivarius</name>
    <dbReference type="NCBI Taxonomy" id="1624"/>
    <lineage>
        <taxon>Bacteria</taxon>
        <taxon>Bacillati</taxon>
        <taxon>Bacillota</taxon>
        <taxon>Bacilli</taxon>
        <taxon>Lactobacillales</taxon>
        <taxon>Lactobacillaceae</taxon>
        <taxon>Ligilactobacillus</taxon>
    </lineage>
</organism>
<dbReference type="InterPro" id="IPR023214">
    <property type="entry name" value="HAD_sf"/>
</dbReference>
<keyword evidence="1" id="KW-0378">Hydrolase</keyword>
<feature type="non-terminal residue" evidence="1">
    <location>
        <position position="119"/>
    </location>
</feature>
<dbReference type="Pfam" id="PF08282">
    <property type="entry name" value="Hydrolase_3"/>
    <property type="match status" value="1"/>
</dbReference>
<dbReference type="Gene3D" id="3.40.50.1000">
    <property type="entry name" value="HAD superfamily/HAD-like"/>
    <property type="match status" value="1"/>
</dbReference>
<dbReference type="AlphaFoldDB" id="A0A7X2MFX3"/>
<name>A0A7X2MFX3_9LACO</name>
<evidence type="ECO:0000313" key="1">
    <source>
        <dbReference type="EMBL" id="MSE08795.1"/>
    </source>
</evidence>
<dbReference type="NCBIfam" id="TIGR01484">
    <property type="entry name" value="HAD-SF-IIB"/>
    <property type="match status" value="1"/>
</dbReference>
<dbReference type="PANTHER" id="PTHR10000">
    <property type="entry name" value="PHOSPHOSERINE PHOSPHATASE"/>
    <property type="match status" value="1"/>
</dbReference>
<sequence>MSKIKMIATDIDGTLVDDAKNLSPKTIEVLKKARANGIYVVLCTGRPLSGVANLLTQLGLDNDDNFVITHNGAQAVSAKSGKAIFKHLLDFSDFKRLDAISKELKVNMQTITTDSQLFV</sequence>
<dbReference type="Gene3D" id="3.30.1240.10">
    <property type="match status" value="1"/>
</dbReference>
<dbReference type="GO" id="GO:0016791">
    <property type="term" value="F:phosphatase activity"/>
    <property type="evidence" value="ECO:0007669"/>
    <property type="project" value="TreeGrafter"/>
</dbReference>
<dbReference type="InterPro" id="IPR006379">
    <property type="entry name" value="HAD-SF_hydro_IIB"/>
</dbReference>
<dbReference type="GO" id="GO:0005829">
    <property type="term" value="C:cytosol"/>
    <property type="evidence" value="ECO:0007669"/>
    <property type="project" value="TreeGrafter"/>
</dbReference>
<dbReference type="GO" id="GO:0000287">
    <property type="term" value="F:magnesium ion binding"/>
    <property type="evidence" value="ECO:0007669"/>
    <property type="project" value="TreeGrafter"/>
</dbReference>